<protein>
    <submittedName>
        <fullName evidence="2">Uncharacterized protein</fullName>
    </submittedName>
</protein>
<reference evidence="2" key="1">
    <citation type="journal article" date="2017" name="Nature">
        <title>The sunflower genome provides insights into oil metabolism, flowering and Asterid evolution.</title>
        <authorList>
            <person name="Badouin H."/>
            <person name="Gouzy J."/>
            <person name="Grassa C.J."/>
            <person name="Murat F."/>
            <person name="Staton S.E."/>
            <person name="Cottret L."/>
            <person name="Lelandais-Briere C."/>
            <person name="Owens G.L."/>
            <person name="Carrere S."/>
            <person name="Mayjonade B."/>
            <person name="Legrand L."/>
            <person name="Gill N."/>
            <person name="Kane N.C."/>
            <person name="Bowers J.E."/>
            <person name="Hubner S."/>
            <person name="Bellec A."/>
            <person name="Berard A."/>
            <person name="Berges H."/>
            <person name="Blanchet N."/>
            <person name="Boniface M.C."/>
            <person name="Brunel D."/>
            <person name="Catrice O."/>
            <person name="Chaidir N."/>
            <person name="Claudel C."/>
            <person name="Donnadieu C."/>
            <person name="Faraut T."/>
            <person name="Fievet G."/>
            <person name="Helmstetter N."/>
            <person name="King M."/>
            <person name="Knapp S.J."/>
            <person name="Lai Z."/>
            <person name="Le Paslier M.C."/>
            <person name="Lippi Y."/>
            <person name="Lorenzon L."/>
            <person name="Mandel J.R."/>
            <person name="Marage G."/>
            <person name="Marchand G."/>
            <person name="Marquand E."/>
            <person name="Bret-Mestries E."/>
            <person name="Morien E."/>
            <person name="Nambeesan S."/>
            <person name="Nguyen T."/>
            <person name="Pegot-Espagnet P."/>
            <person name="Pouilly N."/>
            <person name="Raftis F."/>
            <person name="Sallet E."/>
            <person name="Schiex T."/>
            <person name="Thomas J."/>
            <person name="Vandecasteele C."/>
            <person name="Vares D."/>
            <person name="Vear F."/>
            <person name="Vautrin S."/>
            <person name="Crespi M."/>
            <person name="Mangin B."/>
            <person name="Burke J.M."/>
            <person name="Salse J."/>
            <person name="Munos S."/>
            <person name="Vincourt P."/>
            <person name="Rieseberg L.H."/>
            <person name="Langlade N.B."/>
        </authorList>
    </citation>
    <scope>NUCLEOTIDE SEQUENCE</scope>
    <source>
        <tissue evidence="2">Leaves</tissue>
    </source>
</reference>
<sequence length="196" mass="22626">MGTRSSSSKSHDTNNTPQSQNLLKNPSIKLCNFTDPEIDCLYTYFPLGTIFRPFDSSTKSDSVSPIWVCFPAMPFQIGYTYPFPDLTQRFFTLTGLSYSHAMPMLWRVLYTVEQIISNEGLDFNLSKLSHLYSLISHGSHQFLFKAKPHQPLPILNTTKNDTSWKNQFFFVRRDSILLVDSLPKNWILKVGYKILR</sequence>
<evidence type="ECO:0000256" key="1">
    <source>
        <dbReference type="SAM" id="MobiDB-lite"/>
    </source>
</evidence>
<organism evidence="2 3">
    <name type="scientific">Helianthus annuus</name>
    <name type="common">Common sunflower</name>
    <dbReference type="NCBI Taxonomy" id="4232"/>
    <lineage>
        <taxon>Eukaryota</taxon>
        <taxon>Viridiplantae</taxon>
        <taxon>Streptophyta</taxon>
        <taxon>Embryophyta</taxon>
        <taxon>Tracheophyta</taxon>
        <taxon>Spermatophyta</taxon>
        <taxon>Magnoliopsida</taxon>
        <taxon>eudicotyledons</taxon>
        <taxon>Gunneridae</taxon>
        <taxon>Pentapetalae</taxon>
        <taxon>asterids</taxon>
        <taxon>campanulids</taxon>
        <taxon>Asterales</taxon>
        <taxon>Asteraceae</taxon>
        <taxon>Asteroideae</taxon>
        <taxon>Heliantheae alliance</taxon>
        <taxon>Heliantheae</taxon>
        <taxon>Helianthus</taxon>
    </lineage>
</organism>
<evidence type="ECO:0000313" key="2">
    <source>
        <dbReference type="EMBL" id="KAF5757048.1"/>
    </source>
</evidence>
<reference evidence="2" key="2">
    <citation type="submission" date="2020-06" db="EMBL/GenBank/DDBJ databases">
        <title>Helianthus annuus Genome sequencing and assembly Release 2.</title>
        <authorList>
            <person name="Gouzy J."/>
            <person name="Langlade N."/>
            <person name="Munos S."/>
        </authorList>
    </citation>
    <scope>NUCLEOTIDE SEQUENCE</scope>
    <source>
        <tissue evidence="2">Leaves</tissue>
    </source>
</reference>
<evidence type="ECO:0000313" key="3">
    <source>
        <dbReference type="Proteomes" id="UP000215914"/>
    </source>
</evidence>
<keyword evidence="3" id="KW-1185">Reference proteome</keyword>
<dbReference type="Proteomes" id="UP000215914">
    <property type="component" value="Unassembled WGS sequence"/>
</dbReference>
<feature type="region of interest" description="Disordered" evidence="1">
    <location>
        <begin position="1"/>
        <end position="21"/>
    </location>
</feature>
<dbReference type="Gramene" id="mRNA:HanXRQr2_Chr17g0822061">
    <property type="protein sequence ID" value="CDS:HanXRQr2_Chr17g0822061.1"/>
    <property type="gene ID" value="HanXRQr2_Chr17g0822061"/>
</dbReference>
<dbReference type="AlphaFoldDB" id="A0A9K3GW03"/>
<comment type="caution">
    <text evidence="2">The sequence shown here is derived from an EMBL/GenBank/DDBJ whole genome shotgun (WGS) entry which is preliminary data.</text>
</comment>
<dbReference type="EMBL" id="MNCJ02000332">
    <property type="protein sequence ID" value="KAF5757048.1"/>
    <property type="molecule type" value="Genomic_DNA"/>
</dbReference>
<name>A0A9K3GW03_HELAN</name>
<proteinExistence type="predicted"/>
<accession>A0A9K3GW03</accession>
<gene>
    <name evidence="2" type="ORF">HanXRQr2_Chr17g0822061</name>
</gene>